<feature type="region of interest" description="Disordered" evidence="1">
    <location>
        <begin position="110"/>
        <end position="175"/>
    </location>
</feature>
<dbReference type="PANTHER" id="PTHR33418">
    <property type="entry name" value="HELICASE-ASSOCIATED"/>
    <property type="match status" value="1"/>
</dbReference>
<feature type="compositionally biased region" description="Polar residues" evidence="1">
    <location>
        <begin position="779"/>
        <end position="797"/>
    </location>
</feature>
<evidence type="ECO:0000256" key="1">
    <source>
        <dbReference type="SAM" id="MobiDB-lite"/>
    </source>
</evidence>
<evidence type="ECO:0000259" key="2">
    <source>
        <dbReference type="Pfam" id="PF03457"/>
    </source>
</evidence>
<feature type="compositionally biased region" description="Acidic residues" evidence="1">
    <location>
        <begin position="1071"/>
        <end position="1080"/>
    </location>
</feature>
<feature type="domain" description="Helicase-associated" evidence="2">
    <location>
        <begin position="1174"/>
        <end position="1239"/>
    </location>
</feature>
<organism evidence="3">
    <name type="scientific">Odontella aurita</name>
    <dbReference type="NCBI Taxonomy" id="265563"/>
    <lineage>
        <taxon>Eukaryota</taxon>
        <taxon>Sar</taxon>
        <taxon>Stramenopiles</taxon>
        <taxon>Ochrophyta</taxon>
        <taxon>Bacillariophyta</taxon>
        <taxon>Mediophyceae</taxon>
        <taxon>Biddulphiophycidae</taxon>
        <taxon>Eupodiscales</taxon>
        <taxon>Odontellaceae</taxon>
        <taxon>Odontella</taxon>
    </lineage>
</organism>
<reference evidence="3" key="1">
    <citation type="submission" date="2021-01" db="EMBL/GenBank/DDBJ databases">
        <authorList>
            <person name="Corre E."/>
            <person name="Pelletier E."/>
            <person name="Niang G."/>
            <person name="Scheremetjew M."/>
            <person name="Finn R."/>
            <person name="Kale V."/>
            <person name="Holt S."/>
            <person name="Cochrane G."/>
            <person name="Meng A."/>
            <person name="Brown T."/>
            <person name="Cohen L."/>
        </authorList>
    </citation>
    <scope>NUCLEOTIDE SEQUENCE</scope>
    <source>
        <strain evidence="3">Isolate 1302-5</strain>
    </source>
</reference>
<feature type="region of interest" description="Disordered" evidence="1">
    <location>
        <begin position="1071"/>
        <end position="1095"/>
    </location>
</feature>
<feature type="compositionally biased region" description="Acidic residues" evidence="1">
    <location>
        <begin position="1352"/>
        <end position="1366"/>
    </location>
</feature>
<feature type="region of interest" description="Disordered" evidence="1">
    <location>
        <begin position="225"/>
        <end position="277"/>
    </location>
</feature>
<protein>
    <recommendedName>
        <fullName evidence="2">Helicase-associated domain-containing protein</fullName>
    </recommendedName>
</protein>
<feature type="region of interest" description="Disordered" evidence="1">
    <location>
        <begin position="777"/>
        <end position="802"/>
    </location>
</feature>
<sequence>MNQGKRDDALCSSSRPIRRTVRLLPMGGLRQAGRGLRRVTISDVRGVRRRKALCGVVRRVSRMPCGCLEGDNDEELCEERHPDDGSAIKRTSKMASDEMVRKKRKLDLNRAGHVESSDGVTCTDVDMGSSPDRNALQTLRDSKDDQKIEAPTQVLKGISDDATSGSPKRRSMDGVIDINEKDSSEEGHYDDGSAIDQIFKSASNGVVQKMLKLKQIGIAESNAESNGVCMNGKTSDSSKRRAPETRRDSEDGQQVEEAPTQMLKGTSEEKTDETCKDHPKRVRITSVASPQNTGSVRGLQALRDGRHGELHSSSMTPLKAQPMWPLLWPPLPVLMPQPPPLVFPALFSNQLQQTAPGFHSASGAPSAVRPHSPPHPQQEKGNLPQKAAHKKAAHIKWSGKTIALGTFPIAEAAEKMAQAKALTRRFRHMYPKPSREWVIRELERWQIRVLRARRSTASSEETEEGDGGRSLSYQNFVVNRCSKGSKHVEAPSRVLNGPSEEATNESPKKAPATGSASHQNAGSEGLQALTEERCGERDGQSDVPPYGEGNLHGKTSGRPHKGAPHTQSDSKDAQQIEVPTQLLVMTNESPKQASTTSTASPQNAGGFKDGQVLTDGRHGSLPKKSVHVKWWGKTIALGTFPIAEADEKCARAKALTRTWRSTMVPKPSRSWVIGELERQQIRVVATTREEKEEGDRRGLFSYHEYFNRFCKDNKQFEAPTQAFRLKGASEETTNEIPNEEPLEKGYQWTDAERCNKDGSQMEAQSQVFGLEGISEETTNESTKKVPTTSAVSPQNAGSAREIQAQPGWRYQCSARRGDVTNWEAMYDCLLQYRNRHGHTNVPPYEKGNSLLKNPIQGEERRKRASIQWFGDTIKLGTFPSAAEAQEKLALAKNLIYVWGVARFPTPSTEWVIQELERLQIRVVTGNTASSGERKGGDRRESDDEQGDERTLEDLSRWVQLQRLWYQSLMKNNPSFLTQDRIDKLNKVDFDFSPVGGEHKPWERWLESLRVYKEEHGDFDGVLLDKEVGEWVSTQLKQYHRLSAGKLSPMTGERLAKLIEIGLFPMIGNEWEQEEESTEPDEGLHEEGKGGGTKRTSGYTHLTWDQWFNLLRDFKEANGHLQVPSKPTSGLYNWIKKQREEHNKLRKGKPSKLTALNLERLRDLGYLFPSKAPNKPWDDRVAELRKFAEEHGHCCVPKSCYPDLGLFVSRMRTYYNLRKIGKPSCGLTEERVKVLESIGMVWRMRDKHKRRQSVFKPWEEWYQQLIRFRALHGHCRVPCKTSALGQFVRTQRKAYKDLKEGQKSSLTPDRLIKLTEIGFAFQVGPQKKFSKEEGLRRAAARAAAWRQKMELHNEEEDDEDQTEESAEPEASGCLDSY</sequence>
<feature type="domain" description="Helicase-associated" evidence="2">
    <location>
        <begin position="999"/>
        <end position="1061"/>
    </location>
</feature>
<feature type="domain" description="Helicase-associated" evidence="2">
    <location>
        <begin position="1101"/>
        <end position="1164"/>
    </location>
</feature>
<feature type="region of interest" description="Disordered" evidence="1">
    <location>
        <begin position="588"/>
        <end position="618"/>
    </location>
</feature>
<feature type="region of interest" description="Disordered" evidence="1">
    <location>
        <begin position="355"/>
        <end position="384"/>
    </location>
</feature>
<gene>
    <name evidence="3" type="ORF">OAUR00152_LOCUS32443</name>
</gene>
<dbReference type="PANTHER" id="PTHR33418:SF1">
    <property type="entry name" value="HELICASE-ASSOCIATED DOMAIN-CONTAINING PROTEIN"/>
    <property type="match status" value="1"/>
</dbReference>
<feature type="compositionally biased region" description="Basic and acidic residues" evidence="1">
    <location>
        <begin position="530"/>
        <end position="540"/>
    </location>
</feature>
<feature type="region of interest" description="Disordered" evidence="1">
    <location>
        <begin position="1345"/>
        <end position="1376"/>
    </location>
</feature>
<dbReference type="EMBL" id="HBKQ01046987">
    <property type="protein sequence ID" value="CAE2271762.1"/>
    <property type="molecule type" value="Transcribed_RNA"/>
</dbReference>
<feature type="region of interest" description="Disordered" evidence="1">
    <location>
        <begin position="484"/>
        <end position="574"/>
    </location>
</feature>
<feature type="region of interest" description="Disordered" evidence="1">
    <location>
        <begin position="926"/>
        <end position="950"/>
    </location>
</feature>
<feature type="compositionally biased region" description="Basic and acidic residues" evidence="1">
    <location>
        <begin position="236"/>
        <end position="250"/>
    </location>
</feature>
<name>A0A7S4N8J4_9STRA</name>
<accession>A0A7S4N8J4</accession>
<dbReference type="Gene3D" id="6.10.140.530">
    <property type="match status" value="4"/>
</dbReference>
<dbReference type="InterPro" id="IPR005114">
    <property type="entry name" value="Helicase_assoc"/>
</dbReference>
<evidence type="ECO:0000313" key="3">
    <source>
        <dbReference type="EMBL" id="CAE2271762.1"/>
    </source>
</evidence>
<feature type="compositionally biased region" description="Polar residues" evidence="1">
    <location>
        <begin position="588"/>
        <end position="603"/>
    </location>
</feature>
<feature type="compositionally biased region" description="Basic and acidic residues" evidence="1">
    <location>
        <begin position="266"/>
        <end position="277"/>
    </location>
</feature>
<feature type="domain" description="Helicase-associated" evidence="2">
    <location>
        <begin position="1256"/>
        <end position="1318"/>
    </location>
</feature>
<feature type="compositionally biased region" description="Basic and acidic residues" evidence="1">
    <location>
        <begin position="931"/>
        <end position="950"/>
    </location>
</feature>
<proteinExistence type="predicted"/>
<dbReference type="Pfam" id="PF03457">
    <property type="entry name" value="HA"/>
    <property type="match status" value="4"/>
</dbReference>